<dbReference type="CDD" id="cd00051">
    <property type="entry name" value="EFh"/>
    <property type="match status" value="1"/>
</dbReference>
<evidence type="ECO:0000256" key="1">
    <source>
        <dbReference type="ARBA" id="ARBA00022723"/>
    </source>
</evidence>
<feature type="compositionally biased region" description="Basic and acidic residues" evidence="4">
    <location>
        <begin position="7"/>
        <end position="18"/>
    </location>
</feature>
<keyword evidence="3" id="KW-0106">Calcium</keyword>
<dbReference type="SUPFAM" id="SSF47473">
    <property type="entry name" value="EF-hand"/>
    <property type="match status" value="1"/>
</dbReference>
<comment type="caution">
    <text evidence="6">The sequence shown here is derived from an EMBL/GenBank/DDBJ whole genome shotgun (WGS) entry which is preliminary data.</text>
</comment>
<accession>A0A445K0G3</accession>
<reference evidence="6 7" key="1">
    <citation type="submission" date="2018-09" db="EMBL/GenBank/DDBJ databases">
        <title>A high-quality reference genome of wild soybean provides a powerful tool to mine soybean genomes.</title>
        <authorList>
            <person name="Xie M."/>
            <person name="Chung C.Y.L."/>
            <person name="Li M.-W."/>
            <person name="Wong F.-L."/>
            <person name="Chan T.-F."/>
            <person name="Lam H.-M."/>
        </authorList>
    </citation>
    <scope>NUCLEOTIDE SEQUENCE [LARGE SCALE GENOMIC DNA]</scope>
    <source>
        <strain evidence="7">cv. W05</strain>
        <tissue evidence="6">Hypocotyl of etiolated seedlings</tissue>
    </source>
</reference>
<dbReference type="PROSITE" id="PS50222">
    <property type="entry name" value="EF_HAND_2"/>
    <property type="match status" value="1"/>
</dbReference>
<dbReference type="InterPro" id="IPR011992">
    <property type="entry name" value="EF-hand-dom_pair"/>
</dbReference>
<evidence type="ECO:0000256" key="4">
    <source>
        <dbReference type="SAM" id="MobiDB-lite"/>
    </source>
</evidence>
<dbReference type="AlphaFoldDB" id="A0A445K0G3"/>
<keyword evidence="2" id="KW-0677">Repeat</keyword>
<dbReference type="PROSITE" id="PS00018">
    <property type="entry name" value="EF_HAND_1"/>
    <property type="match status" value="1"/>
</dbReference>
<organism evidence="6 7">
    <name type="scientific">Glycine soja</name>
    <name type="common">Wild soybean</name>
    <dbReference type="NCBI Taxonomy" id="3848"/>
    <lineage>
        <taxon>Eukaryota</taxon>
        <taxon>Viridiplantae</taxon>
        <taxon>Streptophyta</taxon>
        <taxon>Embryophyta</taxon>
        <taxon>Tracheophyta</taxon>
        <taxon>Spermatophyta</taxon>
        <taxon>Magnoliopsida</taxon>
        <taxon>eudicotyledons</taxon>
        <taxon>Gunneridae</taxon>
        <taxon>Pentapetalae</taxon>
        <taxon>rosids</taxon>
        <taxon>fabids</taxon>
        <taxon>Fabales</taxon>
        <taxon>Fabaceae</taxon>
        <taxon>Papilionoideae</taxon>
        <taxon>50 kb inversion clade</taxon>
        <taxon>NPAAA clade</taxon>
        <taxon>indigoferoid/millettioid clade</taxon>
        <taxon>Phaseoleae</taxon>
        <taxon>Glycine</taxon>
        <taxon>Glycine subgen. Soja</taxon>
    </lineage>
</organism>
<evidence type="ECO:0000259" key="5">
    <source>
        <dbReference type="PROSITE" id="PS50222"/>
    </source>
</evidence>
<sequence length="237" mass="27642">MRKGRRVNKEPQRREKGVGGRRWRGRRRSCCKRERSRCGKEVSHSGGVGVMSFLKEVLELGKGWYYLIKGYKYMNPRIQPCTTSPCLRSLWNWVSRNWKNCCTNNPRSDSNHEPENHSLKCIQHGVRLCKEEVIVVMQKLGISVELHGDGIEDFGEQEIANMFENDVSVEEVKEAFNVFDENKDGFIDAADLQRVLFRLGLERDFVQCQKMINIVDQNGDELIDHNEFFMLMEQSFC</sequence>
<evidence type="ECO:0000313" key="7">
    <source>
        <dbReference type="Proteomes" id="UP000289340"/>
    </source>
</evidence>
<keyword evidence="1" id="KW-0479">Metal-binding</keyword>
<protein>
    <submittedName>
        <fullName evidence="6">Putative calcium-binding protein CML46</fullName>
    </submittedName>
</protein>
<feature type="region of interest" description="Disordered" evidence="4">
    <location>
        <begin position="1"/>
        <end position="21"/>
    </location>
</feature>
<dbReference type="FunFam" id="1.10.238.10:FF:000003">
    <property type="entry name" value="Calmodulin A"/>
    <property type="match status" value="1"/>
</dbReference>
<gene>
    <name evidence="6" type="ORF">D0Y65_018723</name>
</gene>
<dbReference type="InterPro" id="IPR039647">
    <property type="entry name" value="EF_hand_pair_protein_CML-like"/>
</dbReference>
<keyword evidence="7" id="KW-1185">Reference proteome</keyword>
<name>A0A445K0G3_GLYSO</name>
<dbReference type="InterPro" id="IPR002048">
    <property type="entry name" value="EF_hand_dom"/>
</dbReference>
<dbReference type="PANTHER" id="PTHR10891">
    <property type="entry name" value="EF-HAND CALCIUM-BINDING DOMAIN CONTAINING PROTEIN"/>
    <property type="match status" value="1"/>
</dbReference>
<proteinExistence type="predicted"/>
<evidence type="ECO:0000313" key="6">
    <source>
        <dbReference type="EMBL" id="RZC04242.1"/>
    </source>
</evidence>
<dbReference type="GO" id="GO:0005509">
    <property type="term" value="F:calcium ion binding"/>
    <property type="evidence" value="ECO:0007669"/>
    <property type="project" value="InterPro"/>
</dbReference>
<feature type="domain" description="EF-hand" evidence="5">
    <location>
        <begin position="167"/>
        <end position="202"/>
    </location>
</feature>
<dbReference type="Proteomes" id="UP000289340">
    <property type="component" value="Chromosome 7"/>
</dbReference>
<dbReference type="InterPro" id="IPR018247">
    <property type="entry name" value="EF_Hand_1_Ca_BS"/>
</dbReference>
<evidence type="ECO:0000256" key="3">
    <source>
        <dbReference type="ARBA" id="ARBA00022837"/>
    </source>
</evidence>
<dbReference type="EMBL" id="QZWG01000007">
    <property type="protein sequence ID" value="RZC04242.1"/>
    <property type="molecule type" value="Genomic_DNA"/>
</dbReference>
<evidence type="ECO:0000256" key="2">
    <source>
        <dbReference type="ARBA" id="ARBA00022737"/>
    </source>
</evidence>
<dbReference type="Gene3D" id="1.10.238.10">
    <property type="entry name" value="EF-hand"/>
    <property type="match status" value="1"/>
</dbReference>
<dbReference type="SMART" id="SM00054">
    <property type="entry name" value="EFh"/>
    <property type="match status" value="2"/>
</dbReference>
<dbReference type="Pfam" id="PF13499">
    <property type="entry name" value="EF-hand_7"/>
    <property type="match status" value="1"/>
</dbReference>